<keyword evidence="2" id="KW-1185">Reference proteome</keyword>
<name>A0ACC1MPM5_9APHY</name>
<organism evidence="1 2">
    <name type="scientific">Trametes sanguinea</name>
    <dbReference type="NCBI Taxonomy" id="158606"/>
    <lineage>
        <taxon>Eukaryota</taxon>
        <taxon>Fungi</taxon>
        <taxon>Dikarya</taxon>
        <taxon>Basidiomycota</taxon>
        <taxon>Agaricomycotina</taxon>
        <taxon>Agaricomycetes</taxon>
        <taxon>Polyporales</taxon>
        <taxon>Polyporaceae</taxon>
        <taxon>Trametes</taxon>
    </lineage>
</organism>
<accession>A0ACC1MPM5</accession>
<proteinExistence type="predicted"/>
<comment type="caution">
    <text evidence="1">The sequence shown here is derived from an EMBL/GenBank/DDBJ whole genome shotgun (WGS) entry which is preliminary data.</text>
</comment>
<evidence type="ECO:0000313" key="2">
    <source>
        <dbReference type="Proteomes" id="UP001144978"/>
    </source>
</evidence>
<sequence>MISPSELTPTPPSPRLPPALCLHRPQRPIPTFQVKIRARVPHRSLLALPAYTPAPAADQQRHPSKSSTSTPILRNPSAPSVPPLSFRHDLLFDSGLQFRPTSSRRKRDAADQYWLAIVRELESGCTCTTLDATASSHPRLRCACDAFPAPDSTRPAHQVLPRRVRDRPRALAPGAAAARAPRGAHLHHPAPADARARSPRRRRRRFL</sequence>
<gene>
    <name evidence="1" type="ORF">NUW54_g13301</name>
</gene>
<dbReference type="Proteomes" id="UP001144978">
    <property type="component" value="Unassembled WGS sequence"/>
</dbReference>
<dbReference type="EMBL" id="JANSHE010006103">
    <property type="protein sequence ID" value="KAJ2968163.1"/>
    <property type="molecule type" value="Genomic_DNA"/>
</dbReference>
<evidence type="ECO:0000313" key="1">
    <source>
        <dbReference type="EMBL" id="KAJ2968163.1"/>
    </source>
</evidence>
<protein>
    <submittedName>
        <fullName evidence="1">Uncharacterized protein</fullName>
    </submittedName>
</protein>
<reference evidence="1" key="1">
    <citation type="submission" date="2022-08" db="EMBL/GenBank/DDBJ databases">
        <title>Genome Sequence of Pycnoporus sanguineus.</title>
        <authorList>
            <person name="Buettner E."/>
        </authorList>
    </citation>
    <scope>NUCLEOTIDE SEQUENCE</scope>
    <source>
        <strain evidence="1">CG-C14</strain>
    </source>
</reference>